<keyword evidence="1" id="KW-0812">Transmembrane</keyword>
<keyword evidence="1" id="KW-1133">Transmembrane helix</keyword>
<gene>
    <name evidence="2" type="ORF">BHV66_08905</name>
</gene>
<dbReference type="STRING" id="28117.BHV66_08905"/>
<dbReference type="EMBL" id="MNQH01000034">
    <property type="protein sequence ID" value="OKY93552.1"/>
    <property type="molecule type" value="Genomic_DNA"/>
</dbReference>
<organism evidence="2 3">
    <name type="scientific">Alistipes putredinis</name>
    <dbReference type="NCBI Taxonomy" id="28117"/>
    <lineage>
        <taxon>Bacteria</taxon>
        <taxon>Pseudomonadati</taxon>
        <taxon>Bacteroidota</taxon>
        <taxon>Bacteroidia</taxon>
        <taxon>Bacteroidales</taxon>
        <taxon>Rikenellaceae</taxon>
        <taxon>Alistipes</taxon>
    </lineage>
</organism>
<sequence length="90" mass="10973">MQLKLDKRFWVVITCIIVVFTIFIVGRNLLHAIEIRKDIAILEQERAIYRARIEQDSTLLEELKYDDNLEQFARERYRMQRRGEKVYIVE</sequence>
<keyword evidence="1" id="KW-0472">Membrane</keyword>
<dbReference type="AlphaFoldDB" id="A0A1Q6F4A7"/>
<dbReference type="Proteomes" id="UP000187417">
    <property type="component" value="Unassembled WGS sequence"/>
</dbReference>
<proteinExistence type="predicted"/>
<comment type="caution">
    <text evidence="2">The sequence shown here is derived from an EMBL/GenBank/DDBJ whole genome shotgun (WGS) entry which is preliminary data.</text>
</comment>
<protein>
    <submittedName>
        <fullName evidence="2">Septum formation initiator</fullName>
    </submittedName>
</protein>
<accession>A0A1Q6F4A7</accession>
<feature type="transmembrane region" description="Helical" evidence="1">
    <location>
        <begin position="9"/>
        <end position="30"/>
    </location>
</feature>
<name>A0A1Q6F4A7_9BACT</name>
<dbReference type="GeneID" id="73803222"/>
<dbReference type="Pfam" id="PF04977">
    <property type="entry name" value="DivIC"/>
    <property type="match status" value="1"/>
</dbReference>
<evidence type="ECO:0000256" key="1">
    <source>
        <dbReference type="SAM" id="Phobius"/>
    </source>
</evidence>
<dbReference type="RefSeq" id="WP_004328933.1">
    <property type="nucleotide sequence ID" value="NZ_BAAFKT010000004.1"/>
</dbReference>
<reference evidence="2 3" key="1">
    <citation type="journal article" date="2016" name="Nat. Biotechnol.">
        <title>Measurement of bacterial replication rates in microbial communities.</title>
        <authorList>
            <person name="Brown C.T."/>
            <person name="Olm M.R."/>
            <person name="Thomas B.C."/>
            <person name="Banfield J.F."/>
        </authorList>
    </citation>
    <scope>NUCLEOTIDE SEQUENCE [LARGE SCALE GENOMIC DNA]</scope>
    <source>
        <strain evidence="2">CAG:67_53_122</strain>
    </source>
</reference>
<evidence type="ECO:0000313" key="3">
    <source>
        <dbReference type="Proteomes" id="UP000187417"/>
    </source>
</evidence>
<evidence type="ECO:0000313" key="2">
    <source>
        <dbReference type="EMBL" id="OKY93552.1"/>
    </source>
</evidence>
<dbReference type="InterPro" id="IPR007060">
    <property type="entry name" value="FtsL/DivIC"/>
</dbReference>